<reference evidence="3" key="2">
    <citation type="submission" date="2016-03" db="EMBL/GenBank/DDBJ databases">
        <title>Streptococcus antelopensis sp. nov., isolated from the feces of the Tibetan antelope (Pantholops hodgsonii) in Hoh Xil National Nature Reserve, Qinghai, China.</title>
        <authorList>
            <person name="Bai X."/>
        </authorList>
    </citation>
    <scope>NUCLEOTIDE SEQUENCE [LARGE SCALE GENOMIC DNA]</scope>
    <source>
        <strain evidence="3">TA 26</strain>
    </source>
</reference>
<dbReference type="InterPro" id="IPR015077">
    <property type="entry name" value="DUF1858"/>
</dbReference>
<dbReference type="SUPFAM" id="SSF140683">
    <property type="entry name" value="SP0561-like"/>
    <property type="match status" value="1"/>
</dbReference>
<evidence type="ECO:0000259" key="1">
    <source>
        <dbReference type="Pfam" id="PF08984"/>
    </source>
</evidence>
<proteinExistence type="predicted"/>
<dbReference type="Pfam" id="PF08984">
    <property type="entry name" value="DUF1858"/>
    <property type="match status" value="1"/>
</dbReference>
<dbReference type="OrthoDB" id="411397at2"/>
<dbReference type="EMBL" id="CP014699">
    <property type="protein sequence ID" value="AND80434.1"/>
    <property type="molecule type" value="Genomic_DNA"/>
</dbReference>
<dbReference type="KEGG" id="spat:A0O21_04875"/>
<keyword evidence="3" id="KW-1185">Reference proteome</keyword>
<evidence type="ECO:0000313" key="2">
    <source>
        <dbReference type="EMBL" id="AND80434.1"/>
    </source>
</evidence>
<dbReference type="Gene3D" id="1.10.3910.10">
    <property type="entry name" value="SP0561-like"/>
    <property type="match status" value="1"/>
</dbReference>
<gene>
    <name evidence="2" type="ORF">A0O21_04875</name>
</gene>
<feature type="domain" description="DUF1858" evidence="1">
    <location>
        <begin position="5"/>
        <end position="62"/>
    </location>
</feature>
<dbReference type="AlphaFoldDB" id="A0A172QAD7"/>
<organism evidence="2 3">
    <name type="scientific">Streptococcus pantholopis</name>
    <dbReference type="NCBI Taxonomy" id="1811193"/>
    <lineage>
        <taxon>Bacteria</taxon>
        <taxon>Bacillati</taxon>
        <taxon>Bacillota</taxon>
        <taxon>Bacilli</taxon>
        <taxon>Lactobacillales</taxon>
        <taxon>Streptococcaceae</taxon>
        <taxon>Streptococcus</taxon>
    </lineage>
</organism>
<dbReference type="RefSeq" id="WP_067065145.1">
    <property type="nucleotide sequence ID" value="NZ_CP014699.1"/>
</dbReference>
<dbReference type="STRING" id="1811193.A0O21_04875"/>
<name>A0A172QAD7_9STRE</name>
<sequence length="77" mass="8626">MHNTIDLRKPVAETIREHPEVKEILIDLGFKPLGNPLMLKTLGQATSLKNGSKMTKIPLETIKRTLSFHGYDVIGDD</sequence>
<dbReference type="Proteomes" id="UP000077317">
    <property type="component" value="Chromosome"/>
</dbReference>
<accession>A0A172QAD7</accession>
<evidence type="ECO:0000313" key="3">
    <source>
        <dbReference type="Proteomes" id="UP000077317"/>
    </source>
</evidence>
<dbReference type="InterPro" id="IPR038062">
    <property type="entry name" value="ScdA-like_N_sf"/>
</dbReference>
<protein>
    <recommendedName>
        <fullName evidence="1">DUF1858 domain-containing protein</fullName>
    </recommendedName>
</protein>
<reference evidence="2 3" key="1">
    <citation type="journal article" date="2016" name="Int. J. Syst. Evol. Microbiol.">
        <title>Streptococcuspantholopis sp. nov., isolated from faeces of the Tibetan antelope (Pantholops hodgsonii).</title>
        <authorList>
            <person name="Bai X."/>
            <person name="Xiong Y."/>
            <person name="Lu S."/>
            <person name="Jin D."/>
            <person name="Lai X."/>
            <person name="Yang J."/>
            <person name="Niu L."/>
            <person name="Hu S."/>
            <person name="Meng X."/>
            <person name="Pu J."/>
            <person name="Ye C."/>
            <person name="Xu J."/>
        </authorList>
    </citation>
    <scope>NUCLEOTIDE SEQUENCE [LARGE SCALE GENOMIC DNA]</scope>
    <source>
        <strain evidence="2 3">TA 26</strain>
    </source>
</reference>